<feature type="region of interest" description="Disordered" evidence="5">
    <location>
        <begin position="80"/>
        <end position="166"/>
    </location>
</feature>
<organism evidence="7 8">
    <name type="scientific">Anser cygnoides</name>
    <name type="common">Swan goose</name>
    <dbReference type="NCBI Taxonomy" id="8845"/>
    <lineage>
        <taxon>Eukaryota</taxon>
        <taxon>Metazoa</taxon>
        <taxon>Chordata</taxon>
        <taxon>Craniata</taxon>
        <taxon>Vertebrata</taxon>
        <taxon>Euteleostomi</taxon>
        <taxon>Archelosauria</taxon>
        <taxon>Archosauria</taxon>
        <taxon>Dinosauria</taxon>
        <taxon>Saurischia</taxon>
        <taxon>Theropoda</taxon>
        <taxon>Coelurosauria</taxon>
        <taxon>Aves</taxon>
        <taxon>Neognathae</taxon>
        <taxon>Galloanserae</taxon>
        <taxon>Anseriformes</taxon>
        <taxon>Anatidae</taxon>
        <taxon>Anserinae</taxon>
        <taxon>Anser</taxon>
    </lineage>
</organism>
<feature type="compositionally biased region" description="Acidic residues" evidence="5">
    <location>
        <begin position="625"/>
        <end position="648"/>
    </location>
</feature>
<accession>A0A8B9E4F2</accession>
<keyword evidence="3 4" id="KW-0175">Coiled coil</keyword>
<reference evidence="7" key="1">
    <citation type="submission" date="2025-08" db="UniProtKB">
        <authorList>
            <consortium name="Ensembl"/>
        </authorList>
    </citation>
    <scope>IDENTIFICATION</scope>
</reference>
<evidence type="ECO:0000256" key="4">
    <source>
        <dbReference type="SAM" id="Coils"/>
    </source>
</evidence>
<dbReference type="PANTHER" id="PTHR22691:SF8">
    <property type="entry name" value="PROTEIN SPT2 HOMOLOG"/>
    <property type="match status" value="1"/>
</dbReference>
<dbReference type="SMART" id="SM00784">
    <property type="entry name" value="SPT2"/>
    <property type="match status" value="1"/>
</dbReference>
<feature type="compositionally biased region" description="Polar residues" evidence="5">
    <location>
        <begin position="229"/>
        <end position="238"/>
    </location>
</feature>
<sequence length="722" mass="76852">MDFRNILVMASEQQGLNAVPKRYSLAVGPPKKVPKVKGVESAAVQAFLRRKEEEKRKKALEEKRKKEQLLARRIELKHDRKARAMASRTKDNFYGYNGVPVEEKSKKRRTCENVAQAPEAEYPTEDEAEQLEYAQTESEQEQEEYDEKPSKAALKPKAPPKSAPAPLNFTDLLRLAEKKQYEPVEIKVVKKIEERPRTAEELREREYLERKNKRVEMQKKKNEKEIKNTGISGSSKKVTSLKECGNAKLSKSSVDKHSSPKGSLSSMSGTDKKSKAPALTEKHSRSSSSRPSQMEKVKTSQNGSLKSSTGSSHSKLPVNGVGKSGSSFPVQSSKPVANGAQRLPAAKESSLKRPAHTKMGNAAALQHEVNSNAKRASSSLGKGGPGHPGGGSSAGLGRSGSNSGVGPGRPGSGSSPGPRQLGSSSAAGPGRPGGSSGMGPGRPSGSSGMGPGRPGGSSGVALGRPGSSSGAGLGRPGGSSGSGPGRPGSSTNTGPGRPGSGTGTGPGRPGVGPSMGPGRPGSGLGTGPGRPGVSPSMGPGRPGSSSGTGPGRPGVSPNPAPGRPGLGTAVKPKCTVVSETISSKNLVTRPSNGQINGMRPLQGHRPVFRSQGIGRPPIGYKRQIDDDDDDDEYDSEMDDFIEDEGEPQEEISKHIREIFGYDRKRYKDESDYALRYMESSWREQQKEEARSLRLGVQEDLEELRREEEELKRKRQSKKLRTR</sequence>
<feature type="compositionally biased region" description="Basic and acidic residues" evidence="5">
    <location>
        <begin position="270"/>
        <end position="284"/>
    </location>
</feature>
<dbReference type="GO" id="GO:0003677">
    <property type="term" value="F:DNA binding"/>
    <property type="evidence" value="ECO:0007669"/>
    <property type="project" value="TreeGrafter"/>
</dbReference>
<feature type="compositionally biased region" description="Polar residues" evidence="5">
    <location>
        <begin position="577"/>
        <end position="595"/>
    </location>
</feature>
<dbReference type="Ensembl" id="ENSACDT00005018663.1">
    <property type="protein sequence ID" value="ENSACDP00005015513.1"/>
    <property type="gene ID" value="ENSACDG00005011343.1"/>
</dbReference>
<dbReference type="GO" id="GO:0005730">
    <property type="term" value="C:nucleolus"/>
    <property type="evidence" value="ECO:0007669"/>
    <property type="project" value="TreeGrafter"/>
</dbReference>
<feature type="coiled-coil region" evidence="4">
    <location>
        <begin position="686"/>
        <end position="720"/>
    </location>
</feature>
<dbReference type="GO" id="GO:0042393">
    <property type="term" value="F:histone binding"/>
    <property type="evidence" value="ECO:0007669"/>
    <property type="project" value="TreeGrafter"/>
</dbReference>
<evidence type="ECO:0000256" key="5">
    <source>
        <dbReference type="SAM" id="MobiDB-lite"/>
    </source>
</evidence>
<proteinExistence type="inferred from homology"/>
<feature type="compositionally biased region" description="Low complexity" evidence="5">
    <location>
        <begin position="459"/>
        <end position="468"/>
    </location>
</feature>
<feature type="domain" description="SPT2 homolog N-terminal" evidence="6">
    <location>
        <begin position="1"/>
        <end position="90"/>
    </location>
</feature>
<dbReference type="Pfam" id="PF22878">
    <property type="entry name" value="SPT2_N"/>
    <property type="match status" value="1"/>
</dbReference>
<evidence type="ECO:0000256" key="1">
    <source>
        <dbReference type="ARBA" id="ARBA00006461"/>
    </source>
</evidence>
<reference evidence="7" key="2">
    <citation type="submission" date="2025-09" db="UniProtKB">
        <authorList>
            <consortium name="Ensembl"/>
        </authorList>
    </citation>
    <scope>IDENTIFICATION</scope>
</reference>
<evidence type="ECO:0000259" key="6">
    <source>
        <dbReference type="Pfam" id="PF22878"/>
    </source>
</evidence>
<dbReference type="InterPro" id="IPR013256">
    <property type="entry name" value="Chromatin_SPT2"/>
</dbReference>
<feature type="compositionally biased region" description="Low complexity" evidence="5">
    <location>
        <begin position="531"/>
        <end position="545"/>
    </location>
</feature>
<dbReference type="AlphaFoldDB" id="A0A8B9E4F2"/>
<feature type="compositionally biased region" description="Gly residues" evidence="5">
    <location>
        <begin position="381"/>
        <end position="411"/>
    </location>
</feature>
<dbReference type="PANTHER" id="PTHR22691">
    <property type="entry name" value="YEAST SPT2-RELATED"/>
    <property type="match status" value="1"/>
</dbReference>
<feature type="coiled-coil region" evidence="4">
    <location>
        <begin position="43"/>
        <end position="77"/>
    </location>
</feature>
<feature type="compositionally biased region" description="Gly residues" evidence="5">
    <location>
        <begin position="469"/>
        <end position="486"/>
    </location>
</feature>
<feature type="compositionally biased region" description="Gly residues" evidence="5">
    <location>
        <begin position="496"/>
        <end position="530"/>
    </location>
</feature>
<protein>
    <recommendedName>
        <fullName evidence="2">Protein SPT2 homolog</fullName>
    </recommendedName>
</protein>
<name>A0A8B9E4F2_ANSCY</name>
<dbReference type="InterPro" id="IPR054552">
    <property type="entry name" value="SPT2_N"/>
</dbReference>
<keyword evidence="8" id="KW-1185">Reference proteome</keyword>
<evidence type="ECO:0000313" key="8">
    <source>
        <dbReference type="Proteomes" id="UP000694521"/>
    </source>
</evidence>
<evidence type="ECO:0000313" key="7">
    <source>
        <dbReference type="Ensembl" id="ENSACDP00005015513.1"/>
    </source>
</evidence>
<evidence type="ECO:0000256" key="3">
    <source>
        <dbReference type="ARBA" id="ARBA00023054"/>
    </source>
</evidence>
<feature type="compositionally biased region" description="Low complexity" evidence="5">
    <location>
        <begin position="303"/>
        <end position="316"/>
    </location>
</feature>
<dbReference type="GO" id="GO:0006360">
    <property type="term" value="P:transcription by RNA polymerase I"/>
    <property type="evidence" value="ECO:0007669"/>
    <property type="project" value="TreeGrafter"/>
</dbReference>
<feature type="compositionally biased region" description="Gly residues" evidence="5">
    <location>
        <begin position="430"/>
        <end position="458"/>
    </location>
</feature>
<evidence type="ECO:0000256" key="2">
    <source>
        <dbReference type="ARBA" id="ARBA00013786"/>
    </source>
</evidence>
<feature type="region of interest" description="Disordered" evidence="5">
    <location>
        <begin position="192"/>
        <end position="648"/>
    </location>
</feature>
<dbReference type="OrthoDB" id="6259853at2759"/>
<feature type="compositionally biased region" description="Low complexity" evidence="5">
    <location>
        <begin position="412"/>
        <end position="429"/>
    </location>
</feature>
<comment type="similarity">
    <text evidence="1">Belongs to the SPT2 family.</text>
</comment>
<dbReference type="GO" id="GO:0006334">
    <property type="term" value="P:nucleosome assembly"/>
    <property type="evidence" value="ECO:0007669"/>
    <property type="project" value="TreeGrafter"/>
</dbReference>
<dbReference type="Pfam" id="PF08243">
    <property type="entry name" value="SPT2"/>
    <property type="match status" value="1"/>
</dbReference>
<feature type="compositionally biased region" description="Basic and acidic residues" evidence="5">
    <location>
        <begin position="192"/>
        <end position="227"/>
    </location>
</feature>
<dbReference type="Proteomes" id="UP000694521">
    <property type="component" value="Unplaced"/>
</dbReference>
<feature type="compositionally biased region" description="Polar residues" evidence="5">
    <location>
        <begin position="324"/>
        <end position="335"/>
    </location>
</feature>